<evidence type="ECO:0000256" key="1">
    <source>
        <dbReference type="SAM" id="Phobius"/>
    </source>
</evidence>
<evidence type="ECO:0000313" key="2">
    <source>
        <dbReference type="EMBL" id="KRN33078.1"/>
    </source>
</evidence>
<name>A0A0R2G0Y8_9LACO</name>
<dbReference type="RefSeq" id="WP_235810215.1">
    <property type="nucleotide sequence ID" value="NZ_JQAR01000002.1"/>
</dbReference>
<dbReference type="AlphaFoldDB" id="A0A0R2G0Y8"/>
<feature type="transmembrane region" description="Helical" evidence="1">
    <location>
        <begin position="12"/>
        <end position="30"/>
    </location>
</feature>
<dbReference type="Gene3D" id="3.50.30.30">
    <property type="match status" value="1"/>
</dbReference>
<keyword evidence="1" id="KW-0812">Transmembrane</keyword>
<feature type="transmembrane region" description="Helical" evidence="1">
    <location>
        <begin position="60"/>
        <end position="77"/>
    </location>
</feature>
<dbReference type="SUPFAM" id="SSF53187">
    <property type="entry name" value="Zn-dependent exopeptidases"/>
    <property type="match status" value="1"/>
</dbReference>
<sequence>MSKDIGGEFMNLFISLILLVLSVMTCLLTGYPIATAAISLFASLMLCMYIMMSKKIRKKLIVSLFLVSALLDFIYIITSWVPMIWVQVVVYLIMSLYFILKIQIASSVGKYLTKGLLMLSVCLISGLLLIDISSNSIATTVNSSEKLPSVRIKKQKLENQKSLLADMNTMNNFGSRLTGSTGQNQFIGWLENQAKKMNLAVHENKYSFLNWTEKDSSLYVNKQKISISSAYPYSGKTDSRGISKELVYTDNNNLDRAKGKIAVIQVDNTKTIPKQLIMNQQSSFPKGTHITSNDGDITLSAALRATNLKKARKAGVKGVILVWKGASDSKVKEQYQPFTTDYAGVPALWVNESEGKKVIKAAKAHQKGKITLIATRKRVKTKSFYVTIPGKNKKESIIINTHTDGVNAIEENGAIALLAMMRYLKDQKPNKTLVFAFVTGHFRLPVFKGTSQATSTWLKDNPQVWDGKGKHLKAVAAITAEHLGSMEWKDNKNGKFSPTGKIQTEYTYVGNQTMNEIWMKAVKNRKLTRTVTLRGHNGFEFGESQPLFNEKIPVIGLITMPDYLTTSSKSLEMDKFNVNLMHQQISSLLKATLTIDQLSSKQLGKGQSYSYFIGR</sequence>
<organism evidence="2 3">
    <name type="scientific">Liquorilactobacillus mali</name>
    <dbReference type="NCBI Taxonomy" id="1618"/>
    <lineage>
        <taxon>Bacteria</taxon>
        <taxon>Bacillati</taxon>
        <taxon>Bacillota</taxon>
        <taxon>Bacilli</taxon>
        <taxon>Lactobacillales</taxon>
        <taxon>Lactobacillaceae</taxon>
        <taxon>Liquorilactobacillus</taxon>
    </lineage>
</organism>
<accession>A0A0R2G0Y8</accession>
<gene>
    <name evidence="2" type="ORF">IV36_GL000811</name>
</gene>
<feature type="transmembrane region" description="Helical" evidence="1">
    <location>
        <begin position="112"/>
        <end position="130"/>
    </location>
</feature>
<protein>
    <recommendedName>
        <fullName evidence="4">PA domain-containing protein</fullName>
    </recommendedName>
</protein>
<dbReference type="EMBL" id="JQAR01000002">
    <property type="protein sequence ID" value="KRN33078.1"/>
    <property type="molecule type" value="Genomic_DNA"/>
</dbReference>
<dbReference type="PATRIC" id="fig|1618.3.peg.820"/>
<feature type="transmembrane region" description="Helical" evidence="1">
    <location>
        <begin position="36"/>
        <end position="53"/>
    </location>
</feature>
<feature type="transmembrane region" description="Helical" evidence="1">
    <location>
        <begin position="83"/>
        <end position="100"/>
    </location>
</feature>
<dbReference type="Gene3D" id="3.40.630.10">
    <property type="entry name" value="Zn peptidases"/>
    <property type="match status" value="1"/>
</dbReference>
<dbReference type="Proteomes" id="UP000051727">
    <property type="component" value="Unassembled WGS sequence"/>
</dbReference>
<evidence type="ECO:0000313" key="3">
    <source>
        <dbReference type="Proteomes" id="UP000051727"/>
    </source>
</evidence>
<keyword evidence="1" id="KW-0472">Membrane</keyword>
<reference evidence="2 3" key="1">
    <citation type="journal article" date="2015" name="Genome Announc.">
        <title>Expanding the biotechnology potential of lactobacilli through comparative genomics of 213 strains and associated genera.</title>
        <authorList>
            <person name="Sun Z."/>
            <person name="Harris H.M."/>
            <person name="McCann A."/>
            <person name="Guo C."/>
            <person name="Argimon S."/>
            <person name="Zhang W."/>
            <person name="Yang X."/>
            <person name="Jeffery I.B."/>
            <person name="Cooney J.C."/>
            <person name="Kagawa T.F."/>
            <person name="Liu W."/>
            <person name="Song Y."/>
            <person name="Salvetti E."/>
            <person name="Wrobel A."/>
            <person name="Rasinkangas P."/>
            <person name="Parkhill J."/>
            <person name="Rea M.C."/>
            <person name="O'Sullivan O."/>
            <person name="Ritari J."/>
            <person name="Douillard F.P."/>
            <person name="Paul Ross R."/>
            <person name="Yang R."/>
            <person name="Briner A.E."/>
            <person name="Felis G.E."/>
            <person name="de Vos W.M."/>
            <person name="Barrangou R."/>
            <person name="Klaenhammer T.R."/>
            <person name="Caufield P.W."/>
            <person name="Cui Y."/>
            <person name="Zhang H."/>
            <person name="O'Toole P.W."/>
        </authorList>
    </citation>
    <scope>NUCLEOTIDE SEQUENCE [LARGE SCALE GENOMIC DNA]</scope>
    <source>
        <strain evidence="2 3">ATCC 27304</strain>
    </source>
</reference>
<comment type="caution">
    <text evidence="2">The sequence shown here is derived from an EMBL/GenBank/DDBJ whole genome shotgun (WGS) entry which is preliminary data.</text>
</comment>
<dbReference type="STRING" id="1618.IV36_GL000811"/>
<evidence type="ECO:0008006" key="4">
    <source>
        <dbReference type="Google" id="ProtNLM"/>
    </source>
</evidence>
<proteinExistence type="predicted"/>
<keyword evidence="1" id="KW-1133">Transmembrane helix</keyword>